<feature type="transmembrane region" description="Helical" evidence="11">
    <location>
        <begin position="156"/>
        <end position="175"/>
    </location>
</feature>
<feature type="domain" description="Cation/H+ exchanger transmembrane" evidence="13">
    <location>
        <begin position="33"/>
        <end position="420"/>
    </location>
</feature>
<dbReference type="PANTHER" id="PTHR43562:SF3">
    <property type="entry name" value="SODIUM ION_PROTON EXCHANGER (EUROFUNG)"/>
    <property type="match status" value="1"/>
</dbReference>
<dbReference type="EMBL" id="JADQDO010000001">
    <property type="protein sequence ID" value="MBF9232604.1"/>
    <property type="molecule type" value="Genomic_DNA"/>
</dbReference>
<dbReference type="Gene3D" id="3.40.50.12370">
    <property type="match status" value="1"/>
</dbReference>
<feature type="transmembrane region" description="Helical" evidence="11">
    <location>
        <begin position="20"/>
        <end position="38"/>
    </location>
</feature>
<dbReference type="InterPro" id="IPR038770">
    <property type="entry name" value="Na+/solute_symporter_sf"/>
</dbReference>
<keyword evidence="3" id="KW-0813">Transport</keyword>
<evidence type="ECO:0000313" key="15">
    <source>
        <dbReference type="Proteomes" id="UP000599312"/>
    </source>
</evidence>
<evidence type="ECO:0000256" key="1">
    <source>
        <dbReference type="ARBA" id="ARBA00004141"/>
    </source>
</evidence>
<evidence type="ECO:0000256" key="10">
    <source>
        <dbReference type="ARBA" id="ARBA00023201"/>
    </source>
</evidence>
<organism evidence="14 15">
    <name type="scientific">Microvirga alba</name>
    <dbReference type="NCBI Taxonomy" id="2791025"/>
    <lineage>
        <taxon>Bacteria</taxon>
        <taxon>Pseudomonadati</taxon>
        <taxon>Pseudomonadota</taxon>
        <taxon>Alphaproteobacteria</taxon>
        <taxon>Hyphomicrobiales</taxon>
        <taxon>Methylobacteriaceae</taxon>
        <taxon>Microvirga</taxon>
    </lineage>
</organism>
<feature type="transmembrane region" description="Helical" evidence="11">
    <location>
        <begin position="309"/>
        <end position="330"/>
    </location>
</feature>
<proteinExistence type="inferred from homology"/>
<dbReference type="Proteomes" id="UP000599312">
    <property type="component" value="Unassembled WGS sequence"/>
</dbReference>
<feature type="transmembrane region" description="Helical" evidence="11">
    <location>
        <begin position="257"/>
        <end position="277"/>
    </location>
</feature>
<feature type="transmembrane region" description="Helical" evidence="11">
    <location>
        <begin position="217"/>
        <end position="237"/>
    </location>
</feature>
<keyword evidence="9 11" id="KW-0472">Membrane</keyword>
<gene>
    <name evidence="14" type="ORF">I2H38_04350</name>
</gene>
<accession>A0A931BPX9</accession>
<keyword evidence="8" id="KW-0406">Ion transport</keyword>
<dbReference type="PRINTS" id="PR01438">
    <property type="entry name" value="UNVRSLSTRESS"/>
</dbReference>
<keyword evidence="6 11" id="KW-1133">Transmembrane helix</keyword>
<dbReference type="GO" id="GO:0016020">
    <property type="term" value="C:membrane"/>
    <property type="evidence" value="ECO:0007669"/>
    <property type="project" value="UniProtKB-SubCell"/>
</dbReference>
<keyword evidence="5 11" id="KW-0812">Transmembrane</keyword>
<evidence type="ECO:0000256" key="5">
    <source>
        <dbReference type="ARBA" id="ARBA00022692"/>
    </source>
</evidence>
<comment type="subcellular location">
    <subcellularLocation>
        <location evidence="1">Membrane</location>
        <topology evidence="1">Multi-pass membrane protein</topology>
    </subcellularLocation>
</comment>
<evidence type="ECO:0000256" key="11">
    <source>
        <dbReference type="SAM" id="Phobius"/>
    </source>
</evidence>
<dbReference type="Gene3D" id="1.20.1530.20">
    <property type="match status" value="1"/>
</dbReference>
<comment type="caution">
    <text evidence="14">The sequence shown here is derived from an EMBL/GenBank/DDBJ whole genome shotgun (WGS) entry which is preliminary data.</text>
</comment>
<keyword evidence="15" id="KW-1185">Reference proteome</keyword>
<evidence type="ECO:0000256" key="7">
    <source>
        <dbReference type="ARBA" id="ARBA00023053"/>
    </source>
</evidence>
<dbReference type="InterPro" id="IPR006153">
    <property type="entry name" value="Cation/H_exchanger_TM"/>
</dbReference>
<dbReference type="RefSeq" id="WP_196270614.1">
    <property type="nucleotide sequence ID" value="NZ_JADQDO010000001.1"/>
</dbReference>
<evidence type="ECO:0000256" key="2">
    <source>
        <dbReference type="ARBA" id="ARBA00008791"/>
    </source>
</evidence>
<dbReference type="InterPro" id="IPR006015">
    <property type="entry name" value="Universal_stress_UspA"/>
</dbReference>
<keyword evidence="4" id="KW-0050">Antiport</keyword>
<feature type="domain" description="UspA" evidence="12">
    <location>
        <begin position="604"/>
        <end position="734"/>
    </location>
</feature>
<dbReference type="Pfam" id="PF00999">
    <property type="entry name" value="Na_H_Exchanger"/>
    <property type="match status" value="1"/>
</dbReference>
<dbReference type="Pfam" id="PF00582">
    <property type="entry name" value="Usp"/>
    <property type="match status" value="1"/>
</dbReference>
<evidence type="ECO:0000313" key="14">
    <source>
        <dbReference type="EMBL" id="MBF9232604.1"/>
    </source>
</evidence>
<feature type="transmembrane region" description="Helical" evidence="11">
    <location>
        <begin position="187"/>
        <end position="211"/>
    </location>
</feature>
<dbReference type="InterPro" id="IPR006016">
    <property type="entry name" value="UspA"/>
</dbReference>
<keyword evidence="10" id="KW-0739">Sodium transport</keyword>
<dbReference type="AlphaFoldDB" id="A0A931BPX9"/>
<dbReference type="GO" id="GO:0015297">
    <property type="term" value="F:antiporter activity"/>
    <property type="evidence" value="ECO:0007669"/>
    <property type="project" value="UniProtKB-KW"/>
</dbReference>
<keyword evidence="7" id="KW-0915">Sodium</keyword>
<evidence type="ECO:0000256" key="6">
    <source>
        <dbReference type="ARBA" id="ARBA00022989"/>
    </source>
</evidence>
<evidence type="ECO:0000259" key="13">
    <source>
        <dbReference type="Pfam" id="PF00999"/>
    </source>
</evidence>
<reference evidence="14" key="1">
    <citation type="submission" date="2020-11" db="EMBL/GenBank/DDBJ databases">
        <authorList>
            <person name="Kim M.K."/>
        </authorList>
    </citation>
    <scope>NUCLEOTIDE SEQUENCE</scope>
    <source>
        <strain evidence="14">BT350</strain>
    </source>
</reference>
<name>A0A931BPX9_9HYPH</name>
<evidence type="ECO:0000259" key="12">
    <source>
        <dbReference type="Pfam" id="PF00582"/>
    </source>
</evidence>
<feature type="transmembrane region" description="Helical" evidence="11">
    <location>
        <begin position="117"/>
        <end position="136"/>
    </location>
</feature>
<feature type="transmembrane region" description="Helical" evidence="11">
    <location>
        <begin position="336"/>
        <end position="357"/>
    </location>
</feature>
<dbReference type="GO" id="GO:0006814">
    <property type="term" value="P:sodium ion transport"/>
    <property type="evidence" value="ECO:0007669"/>
    <property type="project" value="UniProtKB-KW"/>
</dbReference>
<comment type="similarity">
    <text evidence="2">Belongs to the universal stress protein A family.</text>
</comment>
<dbReference type="SUPFAM" id="SSF52402">
    <property type="entry name" value="Adenine nucleotide alpha hydrolases-like"/>
    <property type="match status" value="1"/>
</dbReference>
<evidence type="ECO:0000256" key="8">
    <source>
        <dbReference type="ARBA" id="ARBA00023065"/>
    </source>
</evidence>
<evidence type="ECO:0000256" key="3">
    <source>
        <dbReference type="ARBA" id="ARBA00022448"/>
    </source>
</evidence>
<protein>
    <submittedName>
        <fullName evidence="14">Cation:proton antiporter</fullName>
    </submittedName>
</protein>
<feature type="transmembrane region" description="Helical" evidence="11">
    <location>
        <begin position="50"/>
        <end position="69"/>
    </location>
</feature>
<dbReference type="GO" id="GO:1902600">
    <property type="term" value="P:proton transmembrane transport"/>
    <property type="evidence" value="ECO:0007669"/>
    <property type="project" value="InterPro"/>
</dbReference>
<evidence type="ECO:0000256" key="4">
    <source>
        <dbReference type="ARBA" id="ARBA00022449"/>
    </source>
</evidence>
<dbReference type="PANTHER" id="PTHR43562">
    <property type="entry name" value="NAPA-TYPE SODIUM/HYDROGEN ANTIPORTER"/>
    <property type="match status" value="1"/>
</dbReference>
<feature type="transmembrane region" description="Helical" evidence="11">
    <location>
        <begin position="89"/>
        <end position="105"/>
    </location>
</feature>
<feature type="transmembrane region" description="Helical" evidence="11">
    <location>
        <begin position="283"/>
        <end position="302"/>
    </location>
</feature>
<evidence type="ECO:0000256" key="9">
    <source>
        <dbReference type="ARBA" id="ARBA00023136"/>
    </source>
</evidence>
<sequence>MLSLPATPSLAAGEGHSGASEVTFLVQILLLLTVGRLLGEAMQRIGQPAVMGQLIAGVLLGPSVFGAFWPEAQTLIFPPDRDQKAMIDAVSQLGILMLLLLTGMETDLKLVGKVRRAALSVSLTGIAVPFLCGFALGELLPDSMLPRPETRLVTSLFLGTALSISSVKIVAIVVREMGFLRRKVGQVILAAAIIDDTIGWVIIAIIFGIALHGSLDIWSLGRSIVGVILFLALSFTVGRRLVLTIIRRVNDYSVSEVPVITAILVIMAGMALITNAIGVHTVLGAFVAGIIVGQSPILTGHIEEQLRGLIVALFMPVFFGLAGLGADLTILKDPHLLLLTAGLVLIASVGKFGGAFLGGTIGGLTRSEALALACGMNARGSTEVIVASIGLSMGALSQDLFTMVVAMAVLTTMAMPPMLRVALERLPLTDEERARIEQEGFEAGGFVPQLERILVAADGSATGKLASRLAGLIAGLRGMPMTVLQLTAENLQPELVAKAPLRAPEVGATAATQIAAVVEPEPAIREALDIEVAVTDSSTRADEAVAAEARKGFDLLVIGLGSTVDPQGGFHSDVTLAASHFVGPRAIVAARGVHEAAPMEARLNILVPVIGTKVSRRAAEVAFAIACASNSSVTAVYVSNASHHIDRRRRARDTREQDEAILKDLTRLGQRYGVGVHTAIRIKLAPEDAILRQARIGGHNLIIMGVTERPGERLAFGNVASAILESADCSVMFVAT</sequence>
<dbReference type="CDD" id="cd00293">
    <property type="entry name" value="USP-like"/>
    <property type="match status" value="1"/>
</dbReference>